<sequence>MADSAALAGAFAGFVETLAVQPLDLVKTRFQLNKQRNPSVAAALRELVAEGGAGRLYRGLLPELAGNVPTRMGMWAGKDFASRGSAGSRVWRSGLERRAPTSSPTPAASAWTELGAGLLAGLPEAVATTPFQVVKVRMMSRENNGLYRHSAAEARPGRAFERGHGEKPAAEREGRPSPSEQARSPSDARPPLESADRVGRLGSGLPELQPAEQHICAHGWPGLGLDGPAGPLLRLQQLGAGFCGGVLATCCNAPLDVAKSRILRRAEGAGAGPDQPRASTWGVLMGVVRLEGAGALYKGFAPKALRMGIGGAVGVVAYELAVGVLR</sequence>
<evidence type="ECO:0000256" key="6">
    <source>
        <dbReference type="ARBA" id="ARBA00022792"/>
    </source>
</evidence>
<evidence type="ECO:0000256" key="3">
    <source>
        <dbReference type="ARBA" id="ARBA00022448"/>
    </source>
</evidence>
<keyword evidence="9 10" id="KW-0472">Membrane</keyword>
<evidence type="ECO:0000256" key="8">
    <source>
        <dbReference type="ARBA" id="ARBA00023128"/>
    </source>
</evidence>
<keyword evidence="5" id="KW-0677">Repeat</keyword>
<evidence type="ECO:0000256" key="10">
    <source>
        <dbReference type="PROSITE-ProRule" id="PRU00282"/>
    </source>
</evidence>
<keyword evidence="14" id="KW-1185">Reference proteome</keyword>
<evidence type="ECO:0000313" key="14">
    <source>
        <dbReference type="Proteomes" id="UP001189429"/>
    </source>
</evidence>
<feature type="repeat" description="Solcar" evidence="10">
    <location>
        <begin position="1"/>
        <end position="84"/>
    </location>
</feature>
<evidence type="ECO:0000256" key="9">
    <source>
        <dbReference type="ARBA" id="ARBA00023136"/>
    </source>
</evidence>
<name>A0ABN9UVM0_9DINO</name>
<evidence type="ECO:0000256" key="1">
    <source>
        <dbReference type="ARBA" id="ARBA00004448"/>
    </source>
</evidence>
<dbReference type="Pfam" id="PF00153">
    <property type="entry name" value="Mito_carr"/>
    <property type="match status" value="3"/>
</dbReference>
<dbReference type="InterPro" id="IPR023395">
    <property type="entry name" value="MCP_dom_sf"/>
</dbReference>
<feature type="compositionally biased region" description="Basic and acidic residues" evidence="12">
    <location>
        <begin position="150"/>
        <end position="175"/>
    </location>
</feature>
<dbReference type="InterPro" id="IPR018108">
    <property type="entry name" value="MCP_transmembrane"/>
</dbReference>
<comment type="similarity">
    <text evidence="2 11">Belongs to the mitochondrial carrier (TC 2.A.29) family.</text>
</comment>
<dbReference type="PANTHER" id="PTHR46356">
    <property type="entry name" value="MITOCHONDRIAL 2-OXODICARBOXYLATE CARRIER"/>
    <property type="match status" value="1"/>
</dbReference>
<keyword evidence="6" id="KW-0999">Mitochondrion inner membrane</keyword>
<evidence type="ECO:0000256" key="4">
    <source>
        <dbReference type="ARBA" id="ARBA00022692"/>
    </source>
</evidence>
<dbReference type="Gene3D" id="1.50.40.10">
    <property type="entry name" value="Mitochondrial carrier domain"/>
    <property type="match status" value="2"/>
</dbReference>
<dbReference type="InterPro" id="IPR051752">
    <property type="entry name" value="Mito_2-oxodicarb_carrier"/>
</dbReference>
<keyword evidence="4 10" id="KW-0812">Transmembrane</keyword>
<comment type="caution">
    <text evidence="13">The sequence shown here is derived from an EMBL/GenBank/DDBJ whole genome shotgun (WGS) entry which is preliminary data.</text>
</comment>
<keyword evidence="7" id="KW-1133">Transmembrane helix</keyword>
<evidence type="ECO:0000256" key="2">
    <source>
        <dbReference type="ARBA" id="ARBA00006375"/>
    </source>
</evidence>
<accession>A0ABN9UVM0</accession>
<evidence type="ECO:0000256" key="12">
    <source>
        <dbReference type="SAM" id="MobiDB-lite"/>
    </source>
</evidence>
<comment type="subcellular location">
    <subcellularLocation>
        <location evidence="1">Mitochondrion inner membrane</location>
        <topology evidence="1">Multi-pass membrane protein</topology>
    </subcellularLocation>
</comment>
<dbReference type="PANTHER" id="PTHR46356:SF1">
    <property type="entry name" value="MITOCHONDRIAL 2-OXODICARBOXYLATE CARRIER"/>
    <property type="match status" value="1"/>
</dbReference>
<feature type="region of interest" description="Disordered" evidence="12">
    <location>
        <begin position="147"/>
        <end position="204"/>
    </location>
</feature>
<dbReference type="SUPFAM" id="SSF103506">
    <property type="entry name" value="Mitochondrial carrier"/>
    <property type="match status" value="2"/>
</dbReference>
<evidence type="ECO:0000256" key="5">
    <source>
        <dbReference type="ARBA" id="ARBA00022737"/>
    </source>
</evidence>
<evidence type="ECO:0000313" key="13">
    <source>
        <dbReference type="EMBL" id="CAK0863310.1"/>
    </source>
</evidence>
<keyword evidence="3 11" id="KW-0813">Transport</keyword>
<organism evidence="13 14">
    <name type="scientific">Prorocentrum cordatum</name>
    <dbReference type="NCBI Taxonomy" id="2364126"/>
    <lineage>
        <taxon>Eukaryota</taxon>
        <taxon>Sar</taxon>
        <taxon>Alveolata</taxon>
        <taxon>Dinophyceae</taxon>
        <taxon>Prorocentrales</taxon>
        <taxon>Prorocentraceae</taxon>
        <taxon>Prorocentrum</taxon>
    </lineage>
</organism>
<dbReference type="EMBL" id="CAUYUJ010016249">
    <property type="protein sequence ID" value="CAK0863310.1"/>
    <property type="molecule type" value="Genomic_DNA"/>
</dbReference>
<keyword evidence="8" id="KW-0496">Mitochondrion</keyword>
<reference evidence="13" key="1">
    <citation type="submission" date="2023-10" db="EMBL/GenBank/DDBJ databases">
        <authorList>
            <person name="Chen Y."/>
            <person name="Shah S."/>
            <person name="Dougan E. K."/>
            <person name="Thang M."/>
            <person name="Chan C."/>
        </authorList>
    </citation>
    <scope>NUCLEOTIDE SEQUENCE [LARGE SCALE GENOMIC DNA]</scope>
</reference>
<gene>
    <name evidence="13" type="ORF">PCOR1329_LOCUS51501</name>
</gene>
<evidence type="ECO:0000256" key="7">
    <source>
        <dbReference type="ARBA" id="ARBA00022989"/>
    </source>
</evidence>
<feature type="repeat" description="Solcar" evidence="10">
    <location>
        <begin position="232"/>
        <end position="324"/>
    </location>
</feature>
<proteinExistence type="inferred from homology"/>
<protein>
    <submittedName>
        <fullName evidence="13">Uncharacterized protein</fullName>
    </submittedName>
</protein>
<dbReference type="Proteomes" id="UP001189429">
    <property type="component" value="Unassembled WGS sequence"/>
</dbReference>
<dbReference type="PROSITE" id="PS50920">
    <property type="entry name" value="SOLCAR"/>
    <property type="match status" value="2"/>
</dbReference>
<evidence type="ECO:0000256" key="11">
    <source>
        <dbReference type="RuleBase" id="RU000488"/>
    </source>
</evidence>